<dbReference type="PANTHER" id="PTHR24351">
    <property type="entry name" value="RIBOSOMAL PROTEIN S6 KINASE"/>
    <property type="match status" value="1"/>
</dbReference>
<accession>A0AAN8R4L6</accession>
<dbReference type="AlphaFoldDB" id="A0AAN8R4L6"/>
<comment type="catalytic activity">
    <reaction evidence="9">
        <text>L-threonyl-[protein] + ATP = O-phospho-L-threonyl-[protein] + ADP + H(+)</text>
        <dbReference type="Rhea" id="RHEA:46608"/>
        <dbReference type="Rhea" id="RHEA-COMP:11060"/>
        <dbReference type="Rhea" id="RHEA-COMP:11605"/>
        <dbReference type="ChEBI" id="CHEBI:15378"/>
        <dbReference type="ChEBI" id="CHEBI:30013"/>
        <dbReference type="ChEBI" id="CHEBI:30616"/>
        <dbReference type="ChEBI" id="CHEBI:61977"/>
        <dbReference type="ChEBI" id="CHEBI:456216"/>
        <dbReference type="EC" id="2.7.11.13"/>
    </reaction>
</comment>
<evidence type="ECO:0000256" key="7">
    <source>
        <dbReference type="ARBA" id="ARBA00022777"/>
    </source>
</evidence>
<evidence type="ECO:0000256" key="3">
    <source>
        <dbReference type="ARBA" id="ARBA00022527"/>
    </source>
</evidence>
<dbReference type="InterPro" id="IPR036274">
    <property type="entry name" value="HR1_rpt_sf"/>
</dbReference>
<dbReference type="Proteomes" id="UP001356427">
    <property type="component" value="Unassembled WGS sequence"/>
</dbReference>
<evidence type="ECO:0000313" key="15">
    <source>
        <dbReference type="EMBL" id="KAK6312997.1"/>
    </source>
</evidence>
<feature type="binding site" evidence="11">
    <location>
        <position position="504"/>
    </location>
    <ligand>
        <name>ATP</name>
        <dbReference type="ChEBI" id="CHEBI:30616"/>
    </ligand>
</feature>
<evidence type="ECO:0000313" key="16">
    <source>
        <dbReference type="Proteomes" id="UP001356427"/>
    </source>
</evidence>
<dbReference type="InterPro" id="IPR017441">
    <property type="entry name" value="Protein_kinase_ATP_BS"/>
</dbReference>
<evidence type="ECO:0000256" key="1">
    <source>
        <dbReference type="ARBA" id="ARBA00005490"/>
    </source>
</evidence>
<keyword evidence="6 11" id="KW-0547">Nucleotide-binding</keyword>
<dbReference type="EMBL" id="JAGTTL010000014">
    <property type="protein sequence ID" value="KAK6312997.1"/>
    <property type="molecule type" value="Genomic_DNA"/>
</dbReference>
<dbReference type="SUPFAM" id="SSF56112">
    <property type="entry name" value="Protein kinase-like (PK-like)"/>
    <property type="match status" value="1"/>
</dbReference>
<dbReference type="CDD" id="cd05589">
    <property type="entry name" value="STKc_PKN"/>
    <property type="match status" value="1"/>
</dbReference>
<evidence type="ECO:0000256" key="8">
    <source>
        <dbReference type="ARBA" id="ARBA00022840"/>
    </source>
</evidence>
<dbReference type="SMART" id="SM00220">
    <property type="entry name" value="S_TKc"/>
    <property type="match status" value="1"/>
</dbReference>
<evidence type="ECO:0000256" key="6">
    <source>
        <dbReference type="ARBA" id="ARBA00022741"/>
    </source>
</evidence>
<dbReference type="InterPro" id="IPR008271">
    <property type="entry name" value="Ser/Thr_kinase_AS"/>
</dbReference>
<evidence type="ECO:0000256" key="10">
    <source>
        <dbReference type="ARBA" id="ARBA00047470"/>
    </source>
</evidence>
<evidence type="ECO:0000256" key="2">
    <source>
        <dbReference type="ARBA" id="ARBA00012429"/>
    </source>
</evidence>
<evidence type="ECO:0000256" key="11">
    <source>
        <dbReference type="PROSITE-ProRule" id="PRU10141"/>
    </source>
</evidence>
<dbReference type="Gene3D" id="1.10.287.160">
    <property type="entry name" value="HR1 repeat"/>
    <property type="match status" value="2"/>
</dbReference>
<dbReference type="FunFam" id="3.30.200.20:FF:000058">
    <property type="entry name" value="Putative serine/threonine-protein kinase N2"/>
    <property type="match status" value="1"/>
</dbReference>
<evidence type="ECO:0000259" key="13">
    <source>
        <dbReference type="PROSITE" id="PS50011"/>
    </source>
</evidence>
<keyword evidence="5" id="KW-0808">Transferase</keyword>
<dbReference type="Pfam" id="PF00069">
    <property type="entry name" value="Pkinase"/>
    <property type="match status" value="1"/>
</dbReference>
<dbReference type="GO" id="GO:0004697">
    <property type="term" value="F:diacylglycerol-dependent serine/threonine kinase activity"/>
    <property type="evidence" value="ECO:0007669"/>
    <property type="project" value="UniProtKB-EC"/>
</dbReference>
<dbReference type="InterPro" id="IPR011009">
    <property type="entry name" value="Kinase-like_dom_sf"/>
</dbReference>
<name>A0AAN8R4L6_9TELE</name>
<keyword evidence="7" id="KW-0418">Kinase</keyword>
<dbReference type="PROSITE" id="PS00107">
    <property type="entry name" value="PROTEIN_KINASE_ATP"/>
    <property type="match status" value="1"/>
</dbReference>
<reference evidence="15 16" key="1">
    <citation type="submission" date="2021-04" db="EMBL/GenBank/DDBJ databases">
        <authorList>
            <person name="De Guttry C."/>
            <person name="Zahm M."/>
            <person name="Klopp C."/>
            <person name="Cabau C."/>
            <person name="Louis A."/>
            <person name="Berthelot C."/>
            <person name="Parey E."/>
            <person name="Roest Crollius H."/>
            <person name="Montfort J."/>
            <person name="Robinson-Rechavi M."/>
            <person name="Bucao C."/>
            <person name="Bouchez O."/>
            <person name="Gislard M."/>
            <person name="Lluch J."/>
            <person name="Milhes M."/>
            <person name="Lampietro C."/>
            <person name="Lopez Roques C."/>
            <person name="Donnadieu C."/>
            <person name="Braasch I."/>
            <person name="Desvignes T."/>
            <person name="Postlethwait J."/>
            <person name="Bobe J."/>
            <person name="Wedekind C."/>
            <person name="Guiguen Y."/>
        </authorList>
    </citation>
    <scope>NUCLEOTIDE SEQUENCE [LARGE SCALE GENOMIC DNA]</scope>
    <source>
        <strain evidence="15">Cs_M1</strain>
        <tissue evidence="15">Blood</tissue>
    </source>
</reference>
<dbReference type="FunFam" id="1.10.510.10:FF:000038">
    <property type="entry name" value="serine/threonine-protein kinase N2 isoform X1"/>
    <property type="match status" value="1"/>
</dbReference>
<keyword evidence="16" id="KW-1185">Reference proteome</keyword>
<dbReference type="InterPro" id="IPR017892">
    <property type="entry name" value="Pkinase_C"/>
</dbReference>
<comment type="similarity">
    <text evidence="1">Belongs to the protein kinase superfamily. AGC Ser/Thr protein kinase family. PKC subfamily.</text>
</comment>
<organism evidence="15 16">
    <name type="scientific">Coregonus suidteri</name>
    <dbReference type="NCBI Taxonomy" id="861788"/>
    <lineage>
        <taxon>Eukaryota</taxon>
        <taxon>Metazoa</taxon>
        <taxon>Chordata</taxon>
        <taxon>Craniata</taxon>
        <taxon>Vertebrata</taxon>
        <taxon>Euteleostomi</taxon>
        <taxon>Actinopterygii</taxon>
        <taxon>Neopterygii</taxon>
        <taxon>Teleostei</taxon>
        <taxon>Protacanthopterygii</taxon>
        <taxon>Salmoniformes</taxon>
        <taxon>Salmonidae</taxon>
        <taxon>Coregoninae</taxon>
        <taxon>Coregonus</taxon>
    </lineage>
</organism>
<dbReference type="Gene3D" id="3.30.200.20">
    <property type="entry name" value="Phosphorylase Kinase, domain 1"/>
    <property type="match status" value="1"/>
</dbReference>
<evidence type="ECO:0000256" key="4">
    <source>
        <dbReference type="ARBA" id="ARBA00022553"/>
    </source>
</evidence>
<evidence type="ECO:0000256" key="9">
    <source>
        <dbReference type="ARBA" id="ARBA00047272"/>
    </source>
</evidence>
<comment type="catalytic activity">
    <reaction evidence="10">
        <text>L-seryl-[protein] + ATP = O-phospho-L-seryl-[protein] + ADP + H(+)</text>
        <dbReference type="Rhea" id="RHEA:17989"/>
        <dbReference type="Rhea" id="RHEA-COMP:9863"/>
        <dbReference type="Rhea" id="RHEA-COMP:11604"/>
        <dbReference type="ChEBI" id="CHEBI:15378"/>
        <dbReference type="ChEBI" id="CHEBI:29999"/>
        <dbReference type="ChEBI" id="CHEBI:30616"/>
        <dbReference type="ChEBI" id="CHEBI:83421"/>
        <dbReference type="ChEBI" id="CHEBI:456216"/>
        <dbReference type="EC" id="2.7.11.13"/>
    </reaction>
</comment>
<evidence type="ECO:0000256" key="12">
    <source>
        <dbReference type="SAM" id="MobiDB-lite"/>
    </source>
</evidence>
<keyword evidence="3" id="KW-0723">Serine/threonine-protein kinase</keyword>
<evidence type="ECO:0000259" key="14">
    <source>
        <dbReference type="PROSITE" id="PS51285"/>
    </source>
</evidence>
<dbReference type="Pfam" id="PF00433">
    <property type="entry name" value="Pkinase_C"/>
    <property type="match status" value="1"/>
</dbReference>
<dbReference type="SUPFAM" id="SSF46585">
    <property type="entry name" value="HR1 repeat"/>
    <property type="match status" value="2"/>
</dbReference>
<proteinExistence type="inferred from homology"/>
<dbReference type="Gene3D" id="1.10.510.10">
    <property type="entry name" value="Transferase(Phosphotransferase) domain 1"/>
    <property type="match status" value="1"/>
</dbReference>
<evidence type="ECO:0000256" key="5">
    <source>
        <dbReference type="ARBA" id="ARBA00022679"/>
    </source>
</evidence>
<gene>
    <name evidence="15" type="ORF">J4Q44_G00163440</name>
</gene>
<dbReference type="SMART" id="SM00133">
    <property type="entry name" value="S_TK_X"/>
    <property type="match status" value="1"/>
</dbReference>
<dbReference type="PROSITE" id="PS00108">
    <property type="entry name" value="PROTEIN_KINASE_ST"/>
    <property type="match status" value="1"/>
</dbReference>
<dbReference type="InterPro" id="IPR000719">
    <property type="entry name" value="Prot_kinase_dom"/>
</dbReference>
<feature type="region of interest" description="Disordered" evidence="12">
    <location>
        <begin position="210"/>
        <end position="235"/>
    </location>
</feature>
<feature type="domain" description="Protein kinase" evidence="13">
    <location>
        <begin position="475"/>
        <end position="734"/>
    </location>
</feature>
<keyword evidence="8 11" id="KW-0067">ATP-binding</keyword>
<comment type="caution">
    <text evidence="15">The sequence shown here is derived from an EMBL/GenBank/DDBJ whole genome shotgun (WGS) entry which is preliminary data.</text>
</comment>
<protein>
    <recommendedName>
        <fullName evidence="2">protein kinase C</fullName>
        <ecNumber evidence="2">2.7.11.13</ecNumber>
    </recommendedName>
</protein>
<feature type="compositionally biased region" description="Polar residues" evidence="12">
    <location>
        <begin position="50"/>
        <end position="66"/>
    </location>
</feature>
<dbReference type="InterPro" id="IPR035892">
    <property type="entry name" value="C2_domain_sf"/>
</dbReference>
<dbReference type="SUPFAM" id="SSF49562">
    <property type="entry name" value="C2 domain (Calcium/lipid-binding domain, CaLB)"/>
    <property type="match status" value="1"/>
</dbReference>
<keyword evidence="4" id="KW-0597">Phosphoprotein</keyword>
<dbReference type="EC" id="2.7.11.13" evidence="2"/>
<dbReference type="PROSITE" id="PS50011">
    <property type="entry name" value="PROTEIN_KINASE_DOM"/>
    <property type="match status" value="1"/>
</dbReference>
<feature type="region of interest" description="Disordered" evidence="12">
    <location>
        <begin position="50"/>
        <end position="72"/>
    </location>
</feature>
<dbReference type="PROSITE" id="PS51285">
    <property type="entry name" value="AGC_KINASE_CTER"/>
    <property type="match status" value="1"/>
</dbReference>
<dbReference type="InterPro" id="IPR000961">
    <property type="entry name" value="AGC-kinase_C"/>
</dbReference>
<feature type="region of interest" description="Disordered" evidence="12">
    <location>
        <begin position="387"/>
        <end position="406"/>
    </location>
</feature>
<dbReference type="GO" id="GO:0005524">
    <property type="term" value="F:ATP binding"/>
    <property type="evidence" value="ECO:0007669"/>
    <property type="project" value="UniProtKB-UniRule"/>
</dbReference>
<sequence length="802" mass="90100">MQWKRDFAEHKERQECSKDLEMLSTAQQMLQDSRSKIELIRMQIIKVTQTSVGDGSSNHGSTNHGEGSTPVGVNPVDIHVAELKQYVQRETEVVKVARDVVKQLEELPSQDQLALAEARSRVQDSSQKLDLLRLSLEYRLWESSQEALREPVTKQGLPTGSPPPEGQQQNCLLCSFPSSTSSSFLKPASLTGTLEVRLLGCEDLLKSLPGRGQITSGSSSPDSPPDSNVNSQPDHTENLSLEISAVLKLDNRVVGRTHWRPLSKQAWRQRFSIQLERSRELEIGVFWQDCRVMCAVKYLRLEEFLDNQQHALCLGLEPQGTLFTEITFVNPVIERQPKLRRQRCIFTKEKGKNFLRAAQMNMNFATWGHLMMSVLPQCSFTTLSPSTSSDVVVNPPPSTNKVTRSTPLLPGEVPVISLNINEEQSSKTFSIDQGRNIPNMVSTAQKTPPMPTLTEKESSIENNTTERTRMQMEDFKCISVLGRGHFGKVLLAEFKKTGKLYAIKALKKRDIVTRDEVDSLMCEKRIFEMINASRHPFLVNLHGCFQTSEHVCFVMEYSPGGDLMIHIHNNVFSELQTRFYSACVLLGLEFLHLNKIVYRDLKLDNLLMDADGFVKITDFGLCKEGMGHGDRTSTFCGTPEFLAPEVLTDDNYTRAVDWWGMGVLIFEMLVGESPFPGEDEEEVFDSIVNDDVQYPGCLSPDSISIIQNLLKRNPEKRLGAGEGDANEVKGEKFFKTIDWDALLAKKVKPPFLPKIKESVDVSNFDSEFTSLQPILSPPPVSCSLSPEQQEAFADFDFSALHG</sequence>
<feature type="domain" description="AGC-kinase C-terminal" evidence="14">
    <location>
        <begin position="735"/>
        <end position="802"/>
    </location>
</feature>
<feature type="compositionally biased region" description="Low complexity" evidence="12">
    <location>
        <begin position="216"/>
        <end position="233"/>
    </location>
</feature>